<dbReference type="SUPFAM" id="SSF57938">
    <property type="entry name" value="DnaJ/Hsp40 cysteine-rich domain"/>
    <property type="match status" value="1"/>
</dbReference>
<dbReference type="Pfam" id="PF01556">
    <property type="entry name" value="DnaJ_C"/>
    <property type="match status" value="1"/>
</dbReference>
<evidence type="ECO:0000256" key="3">
    <source>
        <dbReference type="ARBA" id="ARBA00022771"/>
    </source>
</evidence>
<dbReference type="OMA" id="IVFHIVE"/>
<dbReference type="PROSITE" id="PS50076">
    <property type="entry name" value="DNAJ_2"/>
    <property type="match status" value="1"/>
</dbReference>
<feature type="compositionally biased region" description="Gly residues" evidence="7">
    <location>
        <begin position="89"/>
        <end position="101"/>
    </location>
</feature>
<dbReference type="InterPro" id="IPR036869">
    <property type="entry name" value="J_dom_sf"/>
</dbReference>
<evidence type="ECO:0000256" key="1">
    <source>
        <dbReference type="ARBA" id="ARBA00022723"/>
    </source>
</evidence>
<dbReference type="FunFam" id="2.10.230.10:FF:000001">
    <property type="entry name" value="DnaJ subfamily A member 2"/>
    <property type="match status" value="1"/>
</dbReference>
<dbReference type="SUPFAM" id="SSF49493">
    <property type="entry name" value="HSP40/DnaJ peptide-binding domain"/>
    <property type="match status" value="2"/>
</dbReference>
<keyword evidence="3 6" id="KW-0863">Zinc-finger</keyword>
<dbReference type="PROSITE" id="PS51188">
    <property type="entry name" value="ZF_CR"/>
    <property type="match status" value="1"/>
</dbReference>
<dbReference type="FunFam" id="2.60.260.20:FF:000003">
    <property type="entry name" value="DnaJ subfamily A member 2"/>
    <property type="match status" value="1"/>
</dbReference>
<dbReference type="InterPro" id="IPR008971">
    <property type="entry name" value="HSP40/DnaJ_pept-bd"/>
</dbReference>
<dbReference type="PRINTS" id="PR00625">
    <property type="entry name" value="JDOMAIN"/>
</dbReference>
<feature type="compositionally biased region" description="Basic and acidic residues" evidence="7">
    <location>
        <begin position="371"/>
        <end position="386"/>
    </location>
</feature>
<dbReference type="eggNOG" id="KOG0712">
    <property type="taxonomic scope" value="Eukaryota"/>
</dbReference>
<keyword evidence="1 6" id="KW-0479">Metal-binding</keyword>
<keyword evidence="5" id="KW-0143">Chaperone</keyword>
<organism evidence="10 11">
    <name type="scientific">Uncinocarpus reesii (strain UAMH 1704)</name>
    <dbReference type="NCBI Taxonomy" id="336963"/>
    <lineage>
        <taxon>Eukaryota</taxon>
        <taxon>Fungi</taxon>
        <taxon>Dikarya</taxon>
        <taxon>Ascomycota</taxon>
        <taxon>Pezizomycotina</taxon>
        <taxon>Eurotiomycetes</taxon>
        <taxon>Eurotiomycetidae</taxon>
        <taxon>Onygenales</taxon>
        <taxon>Onygenaceae</taxon>
        <taxon>Uncinocarpus</taxon>
    </lineage>
</organism>
<dbReference type="SUPFAM" id="SSF46565">
    <property type="entry name" value="Chaperone J-domain"/>
    <property type="match status" value="1"/>
</dbReference>
<dbReference type="GO" id="GO:0006457">
    <property type="term" value="P:protein folding"/>
    <property type="evidence" value="ECO:0007669"/>
    <property type="project" value="InterPro"/>
</dbReference>
<dbReference type="CDD" id="cd10719">
    <property type="entry name" value="DnaJ_zf"/>
    <property type="match status" value="1"/>
</dbReference>
<dbReference type="RefSeq" id="XP_002584125.1">
    <property type="nucleotide sequence ID" value="XM_002584079.1"/>
</dbReference>
<dbReference type="AlphaFoldDB" id="C4JUL1"/>
<feature type="zinc finger region" description="CR-type" evidence="6">
    <location>
        <begin position="125"/>
        <end position="210"/>
    </location>
</feature>
<dbReference type="InterPro" id="IPR036410">
    <property type="entry name" value="HSP_DnaJ_Cys-rich_dom_sf"/>
</dbReference>
<dbReference type="InterPro" id="IPR044713">
    <property type="entry name" value="DNJA1/2-like"/>
</dbReference>
<sequence length="406" mass="44164">MQWPPPERRLISMAALASHPDKAAEDEREAAEVKFKAVNQAYEILYDDEKRQIYDIHGMSAFDGSGRPGAGGPDLDDIINSMFGMGMGGGMPGFGPGGPGGPRRPQKGPNEEQTYTVSLEDLYKGRTVKFASTKNVICSLCKGRGGKERATPKKCSTCGGQGHKETLMQIGPGLVTRAMAECKVCEGSGQFYQTKDKCKKCKGKRVTEERKLLEIYIPRGAKEGERIVLEGEGDQIPDVEPGDIIFQLDEAEHETFRRSGGDLHADLDITLAEALCGFSRVVLTHLDGRGIELVHPKKPGDILRPGQVLKIAGEGMPFKRSEARGDLYLTVQIKFPEDGWASNPAVLDKLRDMLPGPEPPIEAETIDEVDYDPKATMDDFGAKDAHGGSAWEDEDEEEGGAQCAAQ</sequence>
<dbReference type="VEuPathDB" id="FungiDB:UREG_04814"/>
<dbReference type="EMBL" id="CH476617">
    <property type="protein sequence ID" value="EEP79972.1"/>
    <property type="molecule type" value="Genomic_DNA"/>
</dbReference>
<dbReference type="Pfam" id="PF00684">
    <property type="entry name" value="DnaJ_CXXCXGXG"/>
    <property type="match status" value="1"/>
</dbReference>
<feature type="domain" description="CR-type" evidence="9">
    <location>
        <begin position="125"/>
        <end position="210"/>
    </location>
</feature>
<dbReference type="PROSITE" id="PS00636">
    <property type="entry name" value="DNAJ_1"/>
    <property type="match status" value="1"/>
</dbReference>
<evidence type="ECO:0000313" key="11">
    <source>
        <dbReference type="Proteomes" id="UP000002058"/>
    </source>
</evidence>
<feature type="domain" description="J" evidence="8">
    <location>
        <begin position="1"/>
        <end position="58"/>
    </location>
</feature>
<dbReference type="STRING" id="336963.C4JUL1"/>
<dbReference type="InterPro" id="IPR018253">
    <property type="entry name" value="DnaJ_domain_CS"/>
</dbReference>
<feature type="region of interest" description="Disordered" evidence="7">
    <location>
        <begin position="361"/>
        <end position="406"/>
    </location>
</feature>
<dbReference type="InterPro" id="IPR002939">
    <property type="entry name" value="DnaJ_C"/>
</dbReference>
<keyword evidence="2" id="KW-0677">Repeat</keyword>
<dbReference type="Gene3D" id="2.10.230.10">
    <property type="entry name" value="Heat shock protein DnaJ, cysteine-rich domain"/>
    <property type="match status" value="1"/>
</dbReference>
<dbReference type="CDD" id="cd10747">
    <property type="entry name" value="DnaJ_C"/>
    <property type="match status" value="1"/>
</dbReference>
<dbReference type="Proteomes" id="UP000002058">
    <property type="component" value="Unassembled WGS sequence"/>
</dbReference>
<dbReference type="HOGENOM" id="CLU_017633_10_0_1"/>
<evidence type="ECO:0000256" key="6">
    <source>
        <dbReference type="PROSITE-ProRule" id="PRU00546"/>
    </source>
</evidence>
<reference evidence="11" key="1">
    <citation type="journal article" date="2009" name="Genome Res.">
        <title>Comparative genomic analyses of the human fungal pathogens Coccidioides and their relatives.</title>
        <authorList>
            <person name="Sharpton T.J."/>
            <person name="Stajich J.E."/>
            <person name="Rounsley S.D."/>
            <person name="Gardner M.J."/>
            <person name="Wortman J.R."/>
            <person name="Jordar V.S."/>
            <person name="Maiti R."/>
            <person name="Kodira C.D."/>
            <person name="Neafsey D.E."/>
            <person name="Zeng Q."/>
            <person name="Hung C.-Y."/>
            <person name="McMahan C."/>
            <person name="Muszewska A."/>
            <person name="Grynberg M."/>
            <person name="Mandel M.A."/>
            <person name="Kellner E.M."/>
            <person name="Barker B.M."/>
            <person name="Galgiani J.N."/>
            <person name="Orbach M.J."/>
            <person name="Kirkland T.N."/>
            <person name="Cole G.T."/>
            <person name="Henn M.R."/>
            <person name="Birren B.W."/>
            <person name="Taylor J.W."/>
        </authorList>
    </citation>
    <scope>NUCLEOTIDE SEQUENCE [LARGE SCALE GENOMIC DNA]</scope>
    <source>
        <strain evidence="11">UAMH 1704</strain>
    </source>
</reference>
<dbReference type="Gene3D" id="2.60.260.20">
    <property type="entry name" value="Urease metallochaperone UreE, N-terminal domain"/>
    <property type="match status" value="2"/>
</dbReference>
<evidence type="ECO:0000313" key="10">
    <source>
        <dbReference type="EMBL" id="EEP79972.1"/>
    </source>
</evidence>
<dbReference type="Gene3D" id="1.10.287.110">
    <property type="entry name" value="DnaJ domain"/>
    <property type="match status" value="1"/>
</dbReference>
<dbReference type="OrthoDB" id="550424at2759"/>
<gene>
    <name evidence="10" type="ORF">UREG_04814</name>
</gene>
<dbReference type="GO" id="GO:0008270">
    <property type="term" value="F:zinc ion binding"/>
    <property type="evidence" value="ECO:0007669"/>
    <property type="project" value="UniProtKB-KW"/>
</dbReference>
<dbReference type="GO" id="GO:0030544">
    <property type="term" value="F:Hsp70 protein binding"/>
    <property type="evidence" value="ECO:0007669"/>
    <property type="project" value="InterPro"/>
</dbReference>
<dbReference type="InterPro" id="IPR001305">
    <property type="entry name" value="HSP_DnaJ_Cys-rich_dom"/>
</dbReference>
<evidence type="ECO:0000256" key="4">
    <source>
        <dbReference type="ARBA" id="ARBA00022833"/>
    </source>
</evidence>
<evidence type="ECO:0000259" key="8">
    <source>
        <dbReference type="PROSITE" id="PS50076"/>
    </source>
</evidence>
<keyword evidence="4 6" id="KW-0862">Zinc</keyword>
<dbReference type="Pfam" id="PF00226">
    <property type="entry name" value="DnaJ"/>
    <property type="match status" value="1"/>
</dbReference>
<protein>
    <submittedName>
        <fullName evidence="10">Uncharacterized protein</fullName>
    </submittedName>
</protein>
<feature type="region of interest" description="Disordered" evidence="7">
    <location>
        <begin position="89"/>
        <end position="111"/>
    </location>
</feature>
<dbReference type="PANTHER" id="PTHR43888">
    <property type="entry name" value="DNAJ-LIKE-2, ISOFORM A-RELATED"/>
    <property type="match status" value="1"/>
</dbReference>
<dbReference type="GeneID" id="8440151"/>
<accession>C4JUL1</accession>
<evidence type="ECO:0000256" key="7">
    <source>
        <dbReference type="SAM" id="MobiDB-lite"/>
    </source>
</evidence>
<name>C4JUL1_UNCRE</name>
<dbReference type="GO" id="GO:0051082">
    <property type="term" value="F:unfolded protein binding"/>
    <property type="evidence" value="ECO:0007669"/>
    <property type="project" value="InterPro"/>
</dbReference>
<evidence type="ECO:0000256" key="5">
    <source>
        <dbReference type="ARBA" id="ARBA00023186"/>
    </source>
</evidence>
<dbReference type="InterPro" id="IPR001623">
    <property type="entry name" value="DnaJ_domain"/>
</dbReference>
<evidence type="ECO:0000259" key="9">
    <source>
        <dbReference type="PROSITE" id="PS51188"/>
    </source>
</evidence>
<keyword evidence="11" id="KW-1185">Reference proteome</keyword>
<proteinExistence type="predicted"/>
<dbReference type="KEGG" id="ure:UREG_04814"/>
<evidence type="ECO:0000256" key="2">
    <source>
        <dbReference type="ARBA" id="ARBA00022737"/>
    </source>
</evidence>
<dbReference type="InParanoid" id="C4JUL1"/>